<evidence type="ECO:0000313" key="8">
    <source>
        <dbReference type="EMBL" id="MBD8007068.1"/>
    </source>
</evidence>
<evidence type="ECO:0000256" key="1">
    <source>
        <dbReference type="ARBA" id="ARBA00007257"/>
    </source>
</evidence>
<dbReference type="SUPFAM" id="SSF49478">
    <property type="entry name" value="Cna protein B-type domain"/>
    <property type="match status" value="14"/>
</dbReference>
<feature type="domain" description="CNA-B" evidence="6">
    <location>
        <begin position="329"/>
        <end position="409"/>
    </location>
</feature>
<feature type="domain" description="CNA-B" evidence="6">
    <location>
        <begin position="593"/>
        <end position="674"/>
    </location>
</feature>
<reference evidence="8 9" key="1">
    <citation type="submission" date="2020-08" db="EMBL/GenBank/DDBJ databases">
        <title>A Genomic Blueprint of the Chicken Gut Microbiome.</title>
        <authorList>
            <person name="Gilroy R."/>
            <person name="Ravi A."/>
            <person name="Getino M."/>
            <person name="Pursley I."/>
            <person name="Horton D.L."/>
            <person name="Alikhan N.-F."/>
            <person name="Baker D."/>
            <person name="Gharbi K."/>
            <person name="Hall N."/>
            <person name="Watson M."/>
            <person name="Adriaenssens E.M."/>
            <person name="Foster-Nyarko E."/>
            <person name="Jarju S."/>
            <person name="Secka A."/>
            <person name="Antonio M."/>
            <person name="Oren A."/>
            <person name="Chaudhuri R."/>
            <person name="La Ragione R.M."/>
            <person name="Hildebrand F."/>
            <person name="Pallen M.J."/>
        </authorList>
    </citation>
    <scope>NUCLEOTIDE SEQUENCE [LARGE SCALE GENOMIC DNA]</scope>
    <source>
        <strain evidence="8 9">Sa1BUA2</strain>
    </source>
</reference>
<feature type="domain" description="CNA-B" evidence="6">
    <location>
        <begin position="1121"/>
        <end position="1201"/>
    </location>
</feature>
<feature type="domain" description="CNA-B" evidence="6">
    <location>
        <begin position="242"/>
        <end position="323"/>
    </location>
</feature>
<dbReference type="Pfam" id="PF17802">
    <property type="entry name" value="SpaA"/>
    <property type="match status" value="3"/>
</dbReference>
<dbReference type="InterPro" id="IPR008454">
    <property type="entry name" value="Collagen-bd_Cna-like_B-typ_dom"/>
</dbReference>
<gene>
    <name evidence="8" type="ORF">H9631_18555</name>
</gene>
<dbReference type="Gene3D" id="2.60.40.1140">
    <property type="entry name" value="Collagen-binding surface protein Cna, B-type domain"/>
    <property type="match status" value="12"/>
</dbReference>
<evidence type="ECO:0000256" key="3">
    <source>
        <dbReference type="ARBA" id="ARBA00022729"/>
    </source>
</evidence>
<feature type="domain" description="CNA-B" evidence="6">
    <location>
        <begin position="1209"/>
        <end position="1290"/>
    </location>
</feature>
<accession>A0ABR8VQQ0</accession>
<keyword evidence="5" id="KW-0812">Transmembrane</keyword>
<dbReference type="Pfam" id="PF05738">
    <property type="entry name" value="Cna_B"/>
    <property type="match status" value="12"/>
</dbReference>
<keyword evidence="9" id="KW-1185">Reference proteome</keyword>
<evidence type="ECO:0000256" key="5">
    <source>
        <dbReference type="SAM" id="Phobius"/>
    </source>
</evidence>
<dbReference type="InterPro" id="IPR013783">
    <property type="entry name" value="Ig-like_fold"/>
</dbReference>
<feature type="domain" description="CNA-B" evidence="6">
    <location>
        <begin position="417"/>
        <end position="497"/>
    </location>
</feature>
<feature type="domain" description="CNA-B" evidence="6">
    <location>
        <begin position="505"/>
        <end position="585"/>
    </location>
</feature>
<dbReference type="PANTHER" id="PTHR36108">
    <property type="entry name" value="COLOSSIN-B-RELATED"/>
    <property type="match status" value="1"/>
</dbReference>
<dbReference type="Proteomes" id="UP000648182">
    <property type="component" value="Unassembled WGS sequence"/>
</dbReference>
<comment type="similarity">
    <text evidence="1">Belongs to the serine-aspartate repeat-containing protein (SDr) family.</text>
</comment>
<feature type="compositionally biased region" description="Polar residues" evidence="4">
    <location>
        <begin position="1417"/>
        <end position="1426"/>
    </location>
</feature>
<evidence type="ECO:0000256" key="4">
    <source>
        <dbReference type="SAM" id="MobiDB-lite"/>
    </source>
</evidence>
<keyword evidence="3" id="KW-0732">Signal</keyword>
<comment type="caution">
    <text evidence="8">The sequence shown here is derived from an EMBL/GenBank/DDBJ whole genome shotgun (WGS) entry which is preliminary data.</text>
</comment>
<evidence type="ECO:0000313" key="9">
    <source>
        <dbReference type="Proteomes" id="UP000648182"/>
    </source>
</evidence>
<organism evidence="8 9">
    <name type="scientific">Bacillus norwichensis</name>
    <dbReference type="NCBI Taxonomy" id="2762217"/>
    <lineage>
        <taxon>Bacteria</taxon>
        <taxon>Bacillati</taxon>
        <taxon>Bacillota</taxon>
        <taxon>Bacilli</taxon>
        <taxon>Bacillales</taxon>
        <taxon>Bacillaceae</taxon>
        <taxon>Bacillus</taxon>
    </lineage>
</organism>
<feature type="transmembrane region" description="Helical" evidence="5">
    <location>
        <begin position="1432"/>
        <end position="1450"/>
    </location>
</feature>
<proteinExistence type="inferred from homology"/>
<feature type="compositionally biased region" description="Basic and acidic residues" evidence="4">
    <location>
        <begin position="1393"/>
        <end position="1416"/>
    </location>
</feature>
<protein>
    <submittedName>
        <fullName evidence="8">Cna B-type domain-containing protein</fullName>
    </submittedName>
</protein>
<evidence type="ECO:0000256" key="2">
    <source>
        <dbReference type="ARBA" id="ARBA00022525"/>
    </source>
</evidence>
<feature type="domain" description="CNA-B" evidence="6">
    <location>
        <begin position="769"/>
        <end position="849"/>
    </location>
</feature>
<feature type="domain" description="CNA-B" evidence="6">
    <location>
        <begin position="857"/>
        <end position="937"/>
    </location>
</feature>
<name>A0ABR8VQQ0_9BACI</name>
<dbReference type="NCBIfam" id="TIGR01167">
    <property type="entry name" value="LPXTG_anchor"/>
    <property type="match status" value="1"/>
</dbReference>
<evidence type="ECO:0000259" key="6">
    <source>
        <dbReference type="Pfam" id="PF05738"/>
    </source>
</evidence>
<dbReference type="PANTHER" id="PTHR36108:SF13">
    <property type="entry name" value="COLOSSIN-B-RELATED"/>
    <property type="match status" value="1"/>
</dbReference>
<dbReference type="Gene3D" id="2.60.40.10">
    <property type="entry name" value="Immunoglobulins"/>
    <property type="match status" value="3"/>
</dbReference>
<dbReference type="RefSeq" id="WP_191815484.1">
    <property type="nucleotide sequence ID" value="NZ_JACSPV010000045.1"/>
</dbReference>
<feature type="domain" description="CNA-B" evidence="6">
    <location>
        <begin position="681"/>
        <end position="761"/>
    </location>
</feature>
<dbReference type="CDD" id="cd00222">
    <property type="entry name" value="CollagenBindB"/>
    <property type="match status" value="12"/>
</dbReference>
<dbReference type="InterPro" id="IPR041033">
    <property type="entry name" value="SpaA_PFL_dom_1"/>
</dbReference>
<feature type="domain" description="SpaA-like prealbumin fold" evidence="7">
    <location>
        <begin position="57"/>
        <end position="135"/>
    </location>
</feature>
<sequence length="1458" mass="164947">MRTEKVRLFYLYFGLTTNITNKAEIKSDENVVGTIDKVEAVEVKVSSGGGPTQGGTGELILEKVEAGSNKPMADVAFVLKTVVGGKEIVVREGSTNAQGKLHWTGLKYGDYTLEETVPTGYLAETPLKIKLDYDKMPEGIKTEKIVNERQKGTAKIVKKDAVTKETLANAAFQIINIETNQKFKLTTNDQGIAEAEVPFGEYKVEEIQAPNGYQIAAKLDNIKIEIGKTTEITIDNDAVVNVSGEKKWIDGNSEEKRPKFITVQALNGNKVVSEKQVTADNGWKYTFKDLRKYDENGKEINYTIKEAPVEGYLSKVDGNNIVNIELMDISGVKTWKDGDSEDRPEMIKVQLFQNGKAIKTAEVTADDNWKYSFTDLERYDDEGKEYTYTVEEEAIDGYKSTVDGFNITNLRVGKTVVEGVKTWKDDNVKDRPEMIKIDLHQNSEVIDTKEVTADSDWKYSFTDLDKYDKNGEVYEYTIKEQAVEKYQSTVDGYDVTNLRVGKTEVSGTKTWKDENVEDRPDSITVKLLQNGKEIESKEVTATDNWKYSFTDLNEFDENGKAYKYTVKEESVKGYQSTVKGYDITNVRIGKTAVEGTKTWKDDNSKDRPKMIKVNLLQNGVVADTQEVTTDTDWKYSFTNLEKYDEEGKAYEYAVKEQSVPGYKSEVNGFDITNTRSEKTSVTVTKGWKDDNSKDRPDHITVHLLQNNKVIDTIKVTAPDEWTYEFNDLEAYDDNGVAYEYSVKEEAVEGYESTVEGYDITNLRVGKTSVEGTKSWKDDESKDRPEMIEIQLFQNGKAIKTVEVTADDNWKYSFTDLEKYDEEGKEYTYTVEEKIVEGYKSTVDGFNITNLRIGKTTVEGTKTWKDDNSKNRPEMIKVDLLQNGEVINTQEVTAAKDWKYSFTDLEKYDEEGKSYNYSVKEQPVKGYQSAVDGYNITNLRVGKISVEGTKTWKDDDSKDRPEMIKINLLQNDQVIDTQEVTAATDWKYSFTDLDEFDENGKAYEYAVQEEAVEGYQSTVKGYNITNVRIGKTAVEGTKAWKDDNSKDRPKMIKVNLLQNGVVADTQEVTADSNWKYSFTDLEKYDEEGKAYEYAVKEQGVPGYQSEVDGFDITNTRSEKTSVTVTKGWKDDNSKDRPDHITVHLLQNNKVIDTVKVTAANDWTYEFNDLEAYDNNGVAYEYSVKEEAIEGYESAVEGYDITNLRVGKTSVKGTKTWDDDHFKDRPEMIKVDLLQNGEVIETKEVTVETDWKYSFTDLEKYDEEGKVYTYTVKEHDLEGYESIVSGYDITNKLILGEVQLTKVDKEDHKLTLAGAEFELQDKEGKRLQGGLTTDQSGKLSVTGLKPGDYQFIEAKAPEGYEKLKKPITFTIEKNQKEALTLIVENKAIPSITPEDPEKPVDGKPSDPEKTGETQKKPDQSGQNGSKLPNTATTLFNYALAGIILLCAGLLLARISRKKQQ</sequence>
<feature type="region of interest" description="Disordered" evidence="4">
    <location>
        <begin position="1385"/>
        <end position="1426"/>
    </location>
</feature>
<dbReference type="EMBL" id="JACSPV010000045">
    <property type="protein sequence ID" value="MBD8007068.1"/>
    <property type="molecule type" value="Genomic_DNA"/>
</dbReference>
<keyword evidence="5" id="KW-0472">Membrane</keyword>
<feature type="domain" description="SpaA-like prealbumin fold" evidence="7">
    <location>
        <begin position="1294"/>
        <end position="1378"/>
    </location>
</feature>
<feature type="domain" description="SpaA-like prealbumin fold" evidence="7">
    <location>
        <begin position="153"/>
        <end position="237"/>
    </location>
</feature>
<keyword evidence="5" id="KW-1133">Transmembrane helix</keyword>
<evidence type="ECO:0000259" key="7">
    <source>
        <dbReference type="Pfam" id="PF17802"/>
    </source>
</evidence>
<feature type="domain" description="CNA-B" evidence="6">
    <location>
        <begin position="945"/>
        <end position="1025"/>
    </location>
</feature>
<feature type="domain" description="CNA-B" evidence="6">
    <location>
        <begin position="1033"/>
        <end position="1114"/>
    </location>
</feature>
<keyword evidence="2" id="KW-0964">Secreted</keyword>